<feature type="compositionally biased region" description="Pro residues" evidence="4">
    <location>
        <begin position="456"/>
        <end position="467"/>
    </location>
</feature>
<dbReference type="PANTHER" id="PTHR38340:SF1">
    <property type="entry name" value="S-LAYER PROTEIN"/>
    <property type="match status" value="1"/>
</dbReference>
<dbReference type="SUPFAM" id="SSF51120">
    <property type="entry name" value="beta-Roll"/>
    <property type="match status" value="1"/>
</dbReference>
<dbReference type="GO" id="GO:0005576">
    <property type="term" value="C:extracellular region"/>
    <property type="evidence" value="ECO:0007669"/>
    <property type="project" value="UniProtKB-SubCell"/>
</dbReference>
<dbReference type="InterPro" id="IPR011049">
    <property type="entry name" value="Serralysin-like_metalloprot_C"/>
</dbReference>
<dbReference type="PANTHER" id="PTHR38340">
    <property type="entry name" value="S-LAYER PROTEIN"/>
    <property type="match status" value="1"/>
</dbReference>
<dbReference type="Pfam" id="PF14891">
    <property type="entry name" value="Peptidase_M91"/>
    <property type="match status" value="1"/>
</dbReference>
<gene>
    <name evidence="5" type="ORF">AB3G35_20605</name>
</gene>
<keyword evidence="2" id="KW-0964">Secreted</keyword>
<feature type="region of interest" description="Disordered" evidence="4">
    <location>
        <begin position="451"/>
        <end position="470"/>
    </location>
</feature>
<dbReference type="EMBL" id="CP165623">
    <property type="protein sequence ID" value="XDV05433.1"/>
    <property type="molecule type" value="Genomic_DNA"/>
</dbReference>
<dbReference type="InterPro" id="IPR050557">
    <property type="entry name" value="RTX_toxin/Mannuronan_C5-epim"/>
</dbReference>
<dbReference type="Pfam" id="PF00353">
    <property type="entry name" value="HemolysinCabind"/>
    <property type="match status" value="3"/>
</dbReference>
<sequence length="490" mass="52891">MTSFTPSASTSRPAIAHEFTIDGAYTNPDATVTTFEVAPETTEKRTHSFVHNQQSVTIDRIVSEFAAYAQTTDRLVFSIEGLHRTVLITRADNGLFIDINHLRFRVIPASSRQIIEIITLDGNDTVYIAANVLQPCHVRTGAGDDTVLTSTSPAEVHTGPGNDRVITGDGPVYIETGAGDDLVNANGRGNLTVYAGKGNDFVRGGAGRCYIETGEGNDIAIGGEQHSIISGGDGDDLLYPGQGSNALYTGLGEDAIAGLKDNDRAHAKNPLTTISNGTLTSGTRHRQVSTVEAQPWASAGLVIQGSDAFIERVTDDLKLLLGSTHGQKLLQVLSKSIHDRKKPITIVELKHLHNGMYVPSQLKTAPWIHDNRASRGTFGGTVYYNRSHQIAGSVPLASLYHELCHAYNYVTGTVFSGTTPEQLYPGMPAHQTANEELQAIGLPADFPPFDFDKDPLTPPTNTNPPPYTENGILQELGLPLRKRYIQLDLD</sequence>
<dbReference type="InterPro" id="IPR028208">
    <property type="entry name" value="Effector_pro_NleD-like"/>
</dbReference>
<name>A0AB39WZ50_9PSED</name>
<reference evidence="5" key="1">
    <citation type="submission" date="2024-07" db="EMBL/GenBank/DDBJ databases">
        <authorList>
            <person name="Biller S.J."/>
        </authorList>
    </citation>
    <scope>NUCLEOTIDE SEQUENCE</scope>
    <source>
        <strain evidence="5">WC2401</strain>
    </source>
</reference>
<dbReference type="InterPro" id="IPR001343">
    <property type="entry name" value="Hemolysn_Ca-bd"/>
</dbReference>
<organism evidence="5">
    <name type="scientific">Pseudomonas sp. WC2401</name>
    <dbReference type="NCBI Taxonomy" id="3234143"/>
    <lineage>
        <taxon>Bacteria</taxon>
        <taxon>Pseudomonadati</taxon>
        <taxon>Pseudomonadota</taxon>
        <taxon>Gammaproteobacteria</taxon>
        <taxon>Pseudomonadales</taxon>
        <taxon>Pseudomonadaceae</taxon>
        <taxon>Pseudomonas</taxon>
    </lineage>
</organism>
<dbReference type="RefSeq" id="WP_315248907.1">
    <property type="nucleotide sequence ID" value="NZ_CP165623.1"/>
</dbReference>
<keyword evidence="3" id="KW-0106">Calcium</keyword>
<protein>
    <submittedName>
        <fullName evidence="5">M91 family zinc metallopeptidase</fullName>
    </submittedName>
</protein>
<comment type="subcellular location">
    <subcellularLocation>
        <location evidence="1">Secreted</location>
    </subcellularLocation>
</comment>
<accession>A0AB39WZ50</accession>
<evidence type="ECO:0000313" key="5">
    <source>
        <dbReference type="EMBL" id="XDV05433.1"/>
    </source>
</evidence>
<proteinExistence type="predicted"/>
<evidence type="ECO:0000256" key="3">
    <source>
        <dbReference type="ARBA" id="ARBA00022837"/>
    </source>
</evidence>
<dbReference type="Gene3D" id="2.160.20.160">
    <property type="match status" value="1"/>
</dbReference>
<evidence type="ECO:0000256" key="1">
    <source>
        <dbReference type="ARBA" id="ARBA00004613"/>
    </source>
</evidence>
<evidence type="ECO:0000256" key="2">
    <source>
        <dbReference type="ARBA" id="ARBA00022525"/>
    </source>
</evidence>
<dbReference type="AlphaFoldDB" id="A0AB39WZ50"/>
<dbReference type="GO" id="GO:0005509">
    <property type="term" value="F:calcium ion binding"/>
    <property type="evidence" value="ECO:0007669"/>
    <property type="project" value="InterPro"/>
</dbReference>
<evidence type="ECO:0000256" key="4">
    <source>
        <dbReference type="SAM" id="MobiDB-lite"/>
    </source>
</evidence>